<feature type="coiled-coil region" evidence="1">
    <location>
        <begin position="63"/>
        <end position="97"/>
    </location>
</feature>
<sequence length="215" mass="24534">MKIRILSPKPNSFIPNASVHEARIHPDNERFYQITNGEHAGKELPISMAIILPDAPTYSAEEYNALQADLQQAQEDNEQLRGELHNTADRLAIAAQEIQSWQKKHEWTYRHHEIAMESNKVKLPWLVADGINHARNMLYSNRDIMNDDLGTHVPLWREALRDYAADHYDKLMSALVNGYTIDNKSKALWDGAIKILTGPGNAVDKAKALDKLYKR</sequence>
<gene>
    <name evidence="2" type="ORF">SAMN04487969_102461</name>
</gene>
<accession>A0A1I2AF74</accession>
<evidence type="ECO:0000313" key="2">
    <source>
        <dbReference type="EMBL" id="SFE42621.1"/>
    </source>
</evidence>
<evidence type="ECO:0000256" key="1">
    <source>
        <dbReference type="SAM" id="Coils"/>
    </source>
</evidence>
<keyword evidence="3" id="KW-1185">Reference proteome</keyword>
<evidence type="ECO:0000313" key="3">
    <source>
        <dbReference type="Proteomes" id="UP000183410"/>
    </source>
</evidence>
<dbReference type="RefSeq" id="WP_046230184.1">
    <property type="nucleotide sequence ID" value="NZ_FONN01000002.1"/>
</dbReference>
<organism evidence="2 3">
    <name type="scientific">Paenibacillus algorifonticola</name>
    <dbReference type="NCBI Taxonomy" id="684063"/>
    <lineage>
        <taxon>Bacteria</taxon>
        <taxon>Bacillati</taxon>
        <taxon>Bacillota</taxon>
        <taxon>Bacilli</taxon>
        <taxon>Bacillales</taxon>
        <taxon>Paenibacillaceae</taxon>
        <taxon>Paenibacillus</taxon>
    </lineage>
</organism>
<proteinExistence type="predicted"/>
<name>A0A1I2AF74_9BACL</name>
<reference evidence="3" key="1">
    <citation type="submission" date="2016-10" db="EMBL/GenBank/DDBJ databases">
        <authorList>
            <person name="Varghese N."/>
            <person name="Submissions S."/>
        </authorList>
    </citation>
    <scope>NUCLEOTIDE SEQUENCE [LARGE SCALE GENOMIC DNA]</scope>
    <source>
        <strain evidence="3">CGMCC 1.10223</strain>
    </source>
</reference>
<dbReference type="EMBL" id="FONN01000002">
    <property type="protein sequence ID" value="SFE42621.1"/>
    <property type="molecule type" value="Genomic_DNA"/>
</dbReference>
<dbReference type="Proteomes" id="UP000183410">
    <property type="component" value="Unassembled WGS sequence"/>
</dbReference>
<keyword evidence="1" id="KW-0175">Coiled coil</keyword>
<dbReference type="AlphaFoldDB" id="A0A1I2AF74"/>
<protein>
    <submittedName>
        <fullName evidence="2">Uncharacterized protein</fullName>
    </submittedName>
</protein>